<evidence type="ECO:0000313" key="2">
    <source>
        <dbReference type="Proteomes" id="UP001187531"/>
    </source>
</evidence>
<accession>A0AA88HFP0</accession>
<proteinExistence type="predicted"/>
<dbReference type="Proteomes" id="UP001187531">
    <property type="component" value="Unassembled WGS sequence"/>
</dbReference>
<comment type="caution">
    <text evidence="1">The sequence shown here is derived from an EMBL/GenBank/DDBJ whole genome shotgun (WGS) entry which is preliminary data.</text>
</comment>
<organism evidence="1 2">
    <name type="scientific">Artemia franciscana</name>
    <name type="common">Brine shrimp</name>
    <name type="synonym">Artemia sanfranciscana</name>
    <dbReference type="NCBI Taxonomy" id="6661"/>
    <lineage>
        <taxon>Eukaryota</taxon>
        <taxon>Metazoa</taxon>
        <taxon>Ecdysozoa</taxon>
        <taxon>Arthropoda</taxon>
        <taxon>Crustacea</taxon>
        <taxon>Branchiopoda</taxon>
        <taxon>Anostraca</taxon>
        <taxon>Artemiidae</taxon>
        <taxon>Artemia</taxon>
    </lineage>
</organism>
<evidence type="ECO:0008006" key="3">
    <source>
        <dbReference type="Google" id="ProtNLM"/>
    </source>
</evidence>
<gene>
    <name evidence="1" type="ORF">QYM36_013997</name>
</gene>
<dbReference type="PANTHER" id="PTHR47027">
    <property type="entry name" value="REVERSE TRANSCRIPTASE DOMAIN-CONTAINING PROTEIN"/>
    <property type="match status" value="1"/>
</dbReference>
<reference evidence="1" key="1">
    <citation type="submission" date="2023-07" db="EMBL/GenBank/DDBJ databases">
        <title>Chromosome-level genome assembly of Artemia franciscana.</title>
        <authorList>
            <person name="Jo E."/>
        </authorList>
    </citation>
    <scope>NUCLEOTIDE SEQUENCE</scope>
    <source>
        <tissue evidence="1">Whole body</tissue>
    </source>
</reference>
<sequence length="164" mass="19029">MKRNLPNWNHFSIPASFLADEIAFGPVFSYNLAYARFNLPIINMFLDFVAAFDSVTRGNLWRIMAEDGMLVEFVELLKAYYEHCKSIVRVLGEETEPFSVESGVKQGRILSHVLFNHCMYRLDSRKGTQVLMVLLWDWALMSLTWTTRMTSTLLLLIQQLPKQC</sequence>
<evidence type="ECO:0000313" key="1">
    <source>
        <dbReference type="EMBL" id="KAK2708245.1"/>
    </source>
</evidence>
<name>A0AA88HFP0_ARTSF</name>
<dbReference type="PANTHER" id="PTHR47027:SF20">
    <property type="entry name" value="REVERSE TRANSCRIPTASE-LIKE PROTEIN WITH RNA-DIRECTED DNA POLYMERASE DOMAIN"/>
    <property type="match status" value="1"/>
</dbReference>
<dbReference type="AlphaFoldDB" id="A0AA88HFP0"/>
<protein>
    <recommendedName>
        <fullName evidence="3">Reverse transcriptase domain-containing protein</fullName>
    </recommendedName>
</protein>
<keyword evidence="2" id="KW-1185">Reference proteome</keyword>
<dbReference type="EMBL" id="JAVRJZ010000018">
    <property type="protein sequence ID" value="KAK2708245.1"/>
    <property type="molecule type" value="Genomic_DNA"/>
</dbReference>